<dbReference type="AlphaFoldDB" id="A0A9P9FNE5"/>
<protein>
    <submittedName>
        <fullName evidence="2">Uncharacterized protein</fullName>
    </submittedName>
</protein>
<organism evidence="2 3">
    <name type="scientific">Dactylonectria macrodidyma</name>
    <dbReference type="NCBI Taxonomy" id="307937"/>
    <lineage>
        <taxon>Eukaryota</taxon>
        <taxon>Fungi</taxon>
        <taxon>Dikarya</taxon>
        <taxon>Ascomycota</taxon>
        <taxon>Pezizomycotina</taxon>
        <taxon>Sordariomycetes</taxon>
        <taxon>Hypocreomycetidae</taxon>
        <taxon>Hypocreales</taxon>
        <taxon>Nectriaceae</taxon>
        <taxon>Dactylonectria</taxon>
    </lineage>
</organism>
<feature type="transmembrane region" description="Helical" evidence="1">
    <location>
        <begin position="64"/>
        <end position="82"/>
    </location>
</feature>
<sequence length="157" mass="17302">MDSYLSLSPPITPSSFLVRGHSSPAPHAHSSPTPDAAHKPLQEPCFTVLDLPKRGVTDWQDHPTCFFFCVFFFGGGGVWCWFMEVLRDIRGAPLAPGVLPRPKAGDIHSLFTNAFRARGCIEDGNHEPYQAGVHRDLVSFAASHGRAHRASPERKEI</sequence>
<accession>A0A9P9FNE5</accession>
<keyword evidence="1" id="KW-0812">Transmembrane</keyword>
<comment type="caution">
    <text evidence="2">The sequence shown here is derived from an EMBL/GenBank/DDBJ whole genome shotgun (WGS) entry which is preliminary data.</text>
</comment>
<name>A0A9P9FNE5_9HYPO</name>
<dbReference type="EMBL" id="JAGMUV010000002">
    <property type="protein sequence ID" value="KAH7170566.1"/>
    <property type="molecule type" value="Genomic_DNA"/>
</dbReference>
<proteinExistence type="predicted"/>
<evidence type="ECO:0000256" key="1">
    <source>
        <dbReference type="SAM" id="Phobius"/>
    </source>
</evidence>
<evidence type="ECO:0000313" key="3">
    <source>
        <dbReference type="Proteomes" id="UP000738349"/>
    </source>
</evidence>
<evidence type="ECO:0000313" key="2">
    <source>
        <dbReference type="EMBL" id="KAH7170566.1"/>
    </source>
</evidence>
<dbReference type="Proteomes" id="UP000738349">
    <property type="component" value="Unassembled WGS sequence"/>
</dbReference>
<reference evidence="2" key="1">
    <citation type="journal article" date="2021" name="Nat. Commun.">
        <title>Genetic determinants of endophytism in the Arabidopsis root mycobiome.</title>
        <authorList>
            <person name="Mesny F."/>
            <person name="Miyauchi S."/>
            <person name="Thiergart T."/>
            <person name="Pickel B."/>
            <person name="Atanasova L."/>
            <person name="Karlsson M."/>
            <person name="Huettel B."/>
            <person name="Barry K.W."/>
            <person name="Haridas S."/>
            <person name="Chen C."/>
            <person name="Bauer D."/>
            <person name="Andreopoulos W."/>
            <person name="Pangilinan J."/>
            <person name="LaButti K."/>
            <person name="Riley R."/>
            <person name="Lipzen A."/>
            <person name="Clum A."/>
            <person name="Drula E."/>
            <person name="Henrissat B."/>
            <person name="Kohler A."/>
            <person name="Grigoriev I.V."/>
            <person name="Martin F.M."/>
            <person name="Hacquard S."/>
        </authorList>
    </citation>
    <scope>NUCLEOTIDE SEQUENCE</scope>
    <source>
        <strain evidence="2">MPI-CAGE-AT-0147</strain>
    </source>
</reference>
<gene>
    <name evidence="2" type="ORF">EDB81DRAFT_170460</name>
</gene>
<keyword evidence="1" id="KW-1133">Transmembrane helix</keyword>
<keyword evidence="3" id="KW-1185">Reference proteome</keyword>
<keyword evidence="1" id="KW-0472">Membrane</keyword>